<dbReference type="Proteomes" id="UP000198226">
    <property type="component" value="Chromosome I"/>
</dbReference>
<keyword evidence="2" id="KW-1185">Reference proteome</keyword>
<dbReference type="EMBL" id="LT607752">
    <property type="protein sequence ID" value="SCG48722.1"/>
    <property type="molecule type" value="Genomic_DNA"/>
</dbReference>
<sequence>MSELVVRSTQDARLNWDYEPSDTRTVSLYQRAKQAQWSVDEIDWRLDVPFGSPLPDDSAFAMAGFAASPLAPRGRPAWDEFRWELQAWMVSQFLHGEQAAMVVAARLVEIVSGLDSKLYAATQAVDEARHVEVFSRYLREKIQRPYPISEPLELLLTDILEDNRWDVISLGMQIMVEALAMAAFRLAHSTFHDPLIKQITGLVARDEARHVSFGVLTLRGLYDEMTSRERTEREELVLESAALIRRRFLLGDIWERMEIPMTEGLDFAARNELMVAYRQAIFSRVGRALDQIGLMTPRVRDGLVRLDLIQFVEGRRGG</sequence>
<dbReference type="GO" id="GO:0016491">
    <property type="term" value="F:oxidoreductase activity"/>
    <property type="evidence" value="ECO:0007669"/>
    <property type="project" value="InterPro"/>
</dbReference>
<organism evidence="1 2">
    <name type="scientific">Micromonospora rifamycinica</name>
    <dbReference type="NCBI Taxonomy" id="291594"/>
    <lineage>
        <taxon>Bacteria</taxon>
        <taxon>Bacillati</taxon>
        <taxon>Actinomycetota</taxon>
        <taxon>Actinomycetes</taxon>
        <taxon>Micromonosporales</taxon>
        <taxon>Micromonosporaceae</taxon>
        <taxon>Micromonospora</taxon>
    </lineage>
</organism>
<dbReference type="CDD" id="cd00657">
    <property type="entry name" value="Ferritin_like"/>
    <property type="match status" value="1"/>
</dbReference>
<dbReference type="Gene3D" id="1.10.620.20">
    <property type="entry name" value="Ribonucleotide Reductase, subunit A"/>
    <property type="match status" value="1"/>
</dbReference>
<dbReference type="OrthoDB" id="5500270at2"/>
<dbReference type="InterPro" id="IPR025859">
    <property type="entry name" value="AurF/CmlI"/>
</dbReference>
<gene>
    <name evidence="1" type="ORF">GA0070623_1609</name>
</gene>
<dbReference type="Pfam" id="PF11583">
    <property type="entry name" value="AurF"/>
    <property type="match status" value="1"/>
</dbReference>
<name>A0A109INW9_9ACTN</name>
<accession>A0A109INW9</accession>
<protein>
    <submittedName>
        <fullName evidence="1">Ribonucleotide reductase beta subunit, ferritin-like domain-containing</fullName>
    </submittedName>
</protein>
<dbReference type="InterPro" id="IPR009078">
    <property type="entry name" value="Ferritin-like_SF"/>
</dbReference>
<evidence type="ECO:0000313" key="1">
    <source>
        <dbReference type="EMBL" id="SCG48722.1"/>
    </source>
</evidence>
<dbReference type="RefSeq" id="WP_067302542.1">
    <property type="nucleotide sequence ID" value="NZ_LRMV01000010.1"/>
</dbReference>
<proteinExistence type="predicted"/>
<dbReference type="SUPFAM" id="SSF47240">
    <property type="entry name" value="Ferritin-like"/>
    <property type="match status" value="1"/>
</dbReference>
<reference evidence="2" key="1">
    <citation type="submission" date="2016-06" db="EMBL/GenBank/DDBJ databases">
        <authorList>
            <person name="Varghese N."/>
            <person name="Submissions Spin"/>
        </authorList>
    </citation>
    <scope>NUCLEOTIDE SEQUENCE [LARGE SCALE GENOMIC DNA]</scope>
    <source>
        <strain evidence="2">DSM 44983</strain>
    </source>
</reference>
<dbReference type="AlphaFoldDB" id="A0A109INW9"/>
<dbReference type="InterPro" id="IPR012348">
    <property type="entry name" value="RNR-like"/>
</dbReference>
<evidence type="ECO:0000313" key="2">
    <source>
        <dbReference type="Proteomes" id="UP000198226"/>
    </source>
</evidence>